<gene>
    <name evidence="2" type="ORF">SAMN04488513_102708</name>
</gene>
<keyword evidence="3" id="KW-1185">Reference proteome</keyword>
<organism evidence="2 3">
    <name type="scientific">Pseudozobellia thermophila</name>
    <dbReference type="NCBI Taxonomy" id="192903"/>
    <lineage>
        <taxon>Bacteria</taxon>
        <taxon>Pseudomonadati</taxon>
        <taxon>Bacteroidota</taxon>
        <taxon>Flavobacteriia</taxon>
        <taxon>Flavobacteriales</taxon>
        <taxon>Flavobacteriaceae</taxon>
        <taxon>Pseudozobellia</taxon>
    </lineage>
</organism>
<feature type="domain" description="Rhodanese" evidence="1">
    <location>
        <begin position="31"/>
        <end position="114"/>
    </location>
</feature>
<accession>A0A1M6G7H1</accession>
<dbReference type="PANTHER" id="PTHR43031:SF18">
    <property type="entry name" value="RHODANESE-RELATED SULFURTRANSFERASES"/>
    <property type="match status" value="1"/>
</dbReference>
<dbReference type="Pfam" id="PF00581">
    <property type="entry name" value="Rhodanese"/>
    <property type="match status" value="1"/>
</dbReference>
<dbReference type="Proteomes" id="UP000184543">
    <property type="component" value="Unassembled WGS sequence"/>
</dbReference>
<dbReference type="InterPro" id="IPR001763">
    <property type="entry name" value="Rhodanese-like_dom"/>
</dbReference>
<dbReference type="OrthoDB" id="9808735at2"/>
<name>A0A1M6G7H1_9FLAO</name>
<dbReference type="SUPFAM" id="SSF52821">
    <property type="entry name" value="Rhodanese/Cell cycle control phosphatase"/>
    <property type="match status" value="1"/>
</dbReference>
<evidence type="ECO:0000313" key="3">
    <source>
        <dbReference type="Proteomes" id="UP000184543"/>
    </source>
</evidence>
<dbReference type="Gene3D" id="3.40.250.10">
    <property type="entry name" value="Rhodanese-like domain"/>
    <property type="match status" value="1"/>
</dbReference>
<dbReference type="InterPro" id="IPR036873">
    <property type="entry name" value="Rhodanese-like_dom_sf"/>
</dbReference>
<dbReference type="PANTHER" id="PTHR43031">
    <property type="entry name" value="FAD-DEPENDENT OXIDOREDUCTASE"/>
    <property type="match status" value="1"/>
</dbReference>
<dbReference type="InterPro" id="IPR050229">
    <property type="entry name" value="GlpE_sulfurtransferase"/>
</dbReference>
<protein>
    <submittedName>
        <fullName evidence="2">Rhodanese-related sulfurtransferase</fullName>
    </submittedName>
</protein>
<dbReference type="SMART" id="SM00450">
    <property type="entry name" value="RHOD"/>
    <property type="match status" value="1"/>
</dbReference>
<proteinExistence type="predicted"/>
<sequence>MSFLSTLFGSKSEASDKIKVLDKNEYAKAISGRPVQLVDVRTANEYHGGHIKNAKNIDFFNPTKFKQAFEALDKTKPVYIYCRSGARSQKAARKLVDMGFEQIFDLRGGYARWS</sequence>
<keyword evidence="2" id="KW-0808">Transferase</keyword>
<dbReference type="GO" id="GO:0016740">
    <property type="term" value="F:transferase activity"/>
    <property type="evidence" value="ECO:0007669"/>
    <property type="project" value="UniProtKB-KW"/>
</dbReference>
<reference evidence="3" key="1">
    <citation type="submission" date="2016-11" db="EMBL/GenBank/DDBJ databases">
        <authorList>
            <person name="Varghese N."/>
            <person name="Submissions S."/>
        </authorList>
    </citation>
    <scope>NUCLEOTIDE SEQUENCE [LARGE SCALE GENOMIC DNA]</scope>
    <source>
        <strain evidence="3">DSM 19858</strain>
    </source>
</reference>
<dbReference type="EMBL" id="FQYU01000002">
    <property type="protein sequence ID" value="SHJ05890.1"/>
    <property type="molecule type" value="Genomic_DNA"/>
</dbReference>
<dbReference type="STRING" id="192903.SAMN04488513_102708"/>
<dbReference type="CDD" id="cd00158">
    <property type="entry name" value="RHOD"/>
    <property type="match status" value="1"/>
</dbReference>
<evidence type="ECO:0000313" key="2">
    <source>
        <dbReference type="EMBL" id="SHJ05890.1"/>
    </source>
</evidence>
<dbReference type="AlphaFoldDB" id="A0A1M6G7H1"/>
<evidence type="ECO:0000259" key="1">
    <source>
        <dbReference type="PROSITE" id="PS50206"/>
    </source>
</evidence>
<dbReference type="RefSeq" id="WP_072991884.1">
    <property type="nucleotide sequence ID" value="NZ_FQYU01000002.1"/>
</dbReference>
<dbReference type="PROSITE" id="PS50206">
    <property type="entry name" value="RHODANESE_3"/>
    <property type="match status" value="1"/>
</dbReference>